<feature type="binding site" evidence="3">
    <location>
        <position position="122"/>
    </location>
    <ligand>
        <name>shikimate</name>
        <dbReference type="ChEBI" id="CHEBI:36208"/>
    </ligand>
</feature>
<dbReference type="PANTHER" id="PTHR21089">
    <property type="entry name" value="SHIKIMATE DEHYDROGENASE"/>
    <property type="match status" value="1"/>
</dbReference>
<feature type="binding site" evidence="3">
    <location>
        <begin position="151"/>
        <end position="155"/>
    </location>
    <ligand>
        <name>NADP(+)</name>
        <dbReference type="ChEBI" id="CHEBI:58349"/>
    </ligand>
</feature>
<dbReference type="RefSeq" id="WP_124710632.1">
    <property type="nucleotide sequence ID" value="NZ_CP033972.1"/>
</dbReference>
<evidence type="ECO:0000259" key="4">
    <source>
        <dbReference type="Pfam" id="PF08501"/>
    </source>
</evidence>
<comment type="caution">
    <text evidence="3">Lacks conserved residue(s) required for the propagation of feature annotation.</text>
</comment>
<feature type="binding site" evidence="3">
    <location>
        <position position="275"/>
    </location>
    <ligand>
        <name>shikimate</name>
        <dbReference type="ChEBI" id="CHEBI:36208"/>
    </ligand>
</feature>
<dbReference type="Gene3D" id="3.40.50.10860">
    <property type="entry name" value="Leucine Dehydrogenase, chain A, domain 1"/>
    <property type="match status" value="1"/>
</dbReference>
<protein>
    <recommendedName>
        <fullName evidence="3">Shikimate dehydrogenase (NADP(+))</fullName>
        <shortName evidence="3">SDH</shortName>
        <ecNumber evidence="3">1.1.1.25</ecNumber>
    </recommendedName>
</protein>
<dbReference type="GO" id="GO:0005829">
    <property type="term" value="C:cytosol"/>
    <property type="evidence" value="ECO:0007669"/>
    <property type="project" value="TreeGrafter"/>
</dbReference>
<feature type="binding site" evidence="3">
    <location>
        <position position="107"/>
    </location>
    <ligand>
        <name>shikimate</name>
        <dbReference type="ChEBI" id="CHEBI:36208"/>
    </ligand>
</feature>
<name>A0A3G8JU72_9ACTN</name>
<feature type="binding site" evidence="3">
    <location>
        <begin position="30"/>
        <end position="32"/>
    </location>
    <ligand>
        <name>shikimate</name>
        <dbReference type="ChEBI" id="CHEBI:36208"/>
    </ligand>
</feature>
<keyword evidence="3 5" id="KW-0560">Oxidoreductase</keyword>
<feature type="binding site" evidence="3">
    <location>
        <position position="268"/>
    </location>
    <ligand>
        <name>NADP(+)</name>
        <dbReference type="ChEBI" id="CHEBI:58349"/>
    </ligand>
</feature>
<evidence type="ECO:0000256" key="1">
    <source>
        <dbReference type="ARBA" id="ARBA00004871"/>
    </source>
</evidence>
<dbReference type="UniPathway" id="UPA00053">
    <property type="reaction ID" value="UER00087"/>
</dbReference>
<reference evidence="5 6" key="1">
    <citation type="submission" date="2018-11" db="EMBL/GenBank/DDBJ databases">
        <title>Gordonia insulae sp. nov., isolated from an island soil.</title>
        <authorList>
            <person name="Kim Y.S."/>
            <person name="Kim S.B."/>
        </authorList>
    </citation>
    <scope>NUCLEOTIDE SEQUENCE [LARGE SCALE GENOMIC DNA]</scope>
    <source>
        <strain evidence="5 6">MMS17-SY073</strain>
    </source>
</reference>
<dbReference type="AlphaFoldDB" id="A0A3G8JU72"/>
<evidence type="ECO:0000313" key="6">
    <source>
        <dbReference type="Proteomes" id="UP000271469"/>
    </source>
</evidence>
<dbReference type="InterPro" id="IPR022893">
    <property type="entry name" value="Shikimate_DH_fam"/>
</dbReference>
<accession>A0A3G8JU72</accession>
<keyword evidence="6" id="KW-1185">Reference proteome</keyword>
<dbReference type="GO" id="GO:0009073">
    <property type="term" value="P:aromatic amino acid family biosynthetic process"/>
    <property type="evidence" value="ECO:0007669"/>
    <property type="project" value="UniProtKB-KW"/>
</dbReference>
<organism evidence="5 6">
    <name type="scientific">Gordonia insulae</name>
    <dbReference type="NCBI Taxonomy" id="2420509"/>
    <lineage>
        <taxon>Bacteria</taxon>
        <taxon>Bacillati</taxon>
        <taxon>Actinomycetota</taxon>
        <taxon>Actinomycetes</taxon>
        <taxon>Mycobacteriales</taxon>
        <taxon>Gordoniaceae</taxon>
        <taxon>Gordonia</taxon>
    </lineage>
</organism>
<comment type="similarity">
    <text evidence="3">Belongs to the shikimate dehydrogenase family.</text>
</comment>
<dbReference type="Proteomes" id="UP000271469">
    <property type="component" value="Chromosome"/>
</dbReference>
<comment type="subunit">
    <text evidence="3">Homodimer.</text>
</comment>
<dbReference type="GO" id="GO:0050661">
    <property type="term" value="F:NADP binding"/>
    <property type="evidence" value="ECO:0007669"/>
    <property type="project" value="TreeGrafter"/>
</dbReference>
<evidence type="ECO:0000313" key="5">
    <source>
        <dbReference type="EMBL" id="AZG48426.1"/>
    </source>
</evidence>
<dbReference type="GO" id="GO:0008652">
    <property type="term" value="P:amino acid biosynthetic process"/>
    <property type="evidence" value="ECO:0007669"/>
    <property type="project" value="UniProtKB-KW"/>
</dbReference>
<keyword evidence="2 3" id="KW-0057">Aromatic amino acid biosynthesis</keyword>
<dbReference type="HAMAP" id="MF_00222">
    <property type="entry name" value="Shikimate_DH_AroE"/>
    <property type="match status" value="1"/>
</dbReference>
<dbReference type="InterPro" id="IPR046346">
    <property type="entry name" value="Aminoacid_DH-like_N_sf"/>
</dbReference>
<keyword evidence="3" id="KW-0028">Amino-acid biosynthesis</keyword>
<dbReference type="CDD" id="cd01065">
    <property type="entry name" value="NAD_bind_Shikimate_DH"/>
    <property type="match status" value="1"/>
</dbReference>
<dbReference type="InterPro" id="IPR036291">
    <property type="entry name" value="NAD(P)-bd_dom_sf"/>
</dbReference>
<dbReference type="GO" id="GO:0009423">
    <property type="term" value="P:chorismate biosynthetic process"/>
    <property type="evidence" value="ECO:0007669"/>
    <property type="project" value="UniProtKB-UniRule"/>
</dbReference>
<comment type="catalytic activity">
    <reaction evidence="3">
        <text>shikimate + NADP(+) = 3-dehydroshikimate + NADPH + H(+)</text>
        <dbReference type="Rhea" id="RHEA:17737"/>
        <dbReference type="ChEBI" id="CHEBI:15378"/>
        <dbReference type="ChEBI" id="CHEBI:16630"/>
        <dbReference type="ChEBI" id="CHEBI:36208"/>
        <dbReference type="ChEBI" id="CHEBI:57783"/>
        <dbReference type="ChEBI" id="CHEBI:58349"/>
        <dbReference type="EC" id="1.1.1.25"/>
    </reaction>
</comment>
<keyword evidence="3" id="KW-0521">NADP</keyword>
<dbReference type="InterPro" id="IPR013708">
    <property type="entry name" value="Shikimate_DH-bd_N"/>
</dbReference>
<dbReference type="EMBL" id="CP033972">
    <property type="protein sequence ID" value="AZG48426.1"/>
    <property type="molecule type" value="Genomic_DNA"/>
</dbReference>
<dbReference type="SUPFAM" id="SSF51735">
    <property type="entry name" value="NAD(P)-binding Rossmann-fold domains"/>
    <property type="match status" value="1"/>
</dbReference>
<dbReference type="Gene3D" id="3.40.50.720">
    <property type="entry name" value="NAD(P)-binding Rossmann-like Domain"/>
    <property type="match status" value="1"/>
</dbReference>
<feature type="active site" description="Proton acceptor" evidence="3">
    <location>
        <position position="86"/>
    </location>
</feature>
<gene>
    <name evidence="5" type="primary">aroE_2</name>
    <name evidence="3" type="synonym">aroE</name>
    <name evidence="5" type="ORF">D7316_05043</name>
</gene>
<dbReference type="OrthoDB" id="9776868at2"/>
<feature type="domain" description="Shikimate dehydrogenase substrate binding N-terminal" evidence="4">
    <location>
        <begin position="22"/>
        <end position="109"/>
    </location>
</feature>
<dbReference type="Pfam" id="PF08501">
    <property type="entry name" value="Shikimate_dh_N"/>
    <property type="match status" value="1"/>
</dbReference>
<evidence type="ECO:0000256" key="2">
    <source>
        <dbReference type="ARBA" id="ARBA00023141"/>
    </source>
</evidence>
<dbReference type="GO" id="GO:0019632">
    <property type="term" value="P:shikimate metabolic process"/>
    <property type="evidence" value="ECO:0007669"/>
    <property type="project" value="TreeGrafter"/>
</dbReference>
<comment type="function">
    <text evidence="3">Involved in the biosynthesis of the chorismate, which leads to the biosynthesis of aromatic amino acids. Catalyzes the reversible NADPH linked reduction of 3-dehydroshikimate (DHSA) to yield shikimate (SA).</text>
</comment>
<dbReference type="GO" id="GO:0004764">
    <property type="term" value="F:shikimate 3-dehydrogenase (NADP+) activity"/>
    <property type="evidence" value="ECO:0007669"/>
    <property type="project" value="UniProtKB-UniRule"/>
</dbReference>
<feature type="binding site" evidence="3">
    <location>
        <position position="245"/>
    </location>
    <ligand>
        <name>NADP(+)</name>
        <dbReference type="ChEBI" id="CHEBI:58349"/>
    </ligand>
</feature>
<dbReference type="EC" id="1.1.1.25" evidence="3"/>
<dbReference type="KEGG" id="gom:D7316_05043"/>
<sequence length="312" mass="32776">MFHSEFATAASRIHEGATVCALVGQGISHSLTPPMHEREAAAHGLHHSYLVLDVPPADAPTFDLGAVLDRAQAIGMRGLNVTHPFKQRVLDLLDELSPGAERLGAVNTVVFDDGRRIGHNTDWSGFARNFDLGFGDESPDPVSRSAVVQLGAGGAGAAVAYAMLTRGVGRFHIVDADPVRARALAESLRPLFVDTTVTAGGVDDADTLIARADGLVHATPIGMAAHPGMAVSAGTLRADLWVAEVVYRPVVTELIANARSVGARTLTGDGMAVHQAVDALHLFHGIEPDAARMTRHIRDLIAAEDAAVPRSA</sequence>
<dbReference type="PANTHER" id="PTHR21089:SF1">
    <property type="entry name" value="BIFUNCTIONAL 3-DEHYDROQUINATE DEHYDRATASE_SHIKIMATE DEHYDROGENASE, CHLOROPLASTIC"/>
    <property type="match status" value="1"/>
</dbReference>
<feature type="binding site" evidence="3">
    <location>
        <position position="247"/>
    </location>
    <ligand>
        <name>shikimate</name>
        <dbReference type="ChEBI" id="CHEBI:36208"/>
    </ligand>
</feature>
<dbReference type="NCBIfam" id="NF009201">
    <property type="entry name" value="PRK12549.1"/>
    <property type="match status" value="1"/>
</dbReference>
<evidence type="ECO:0000256" key="3">
    <source>
        <dbReference type="HAMAP-Rule" id="MF_00222"/>
    </source>
</evidence>
<proteinExistence type="inferred from homology"/>
<dbReference type="SUPFAM" id="SSF53223">
    <property type="entry name" value="Aminoacid dehydrogenase-like, N-terminal domain"/>
    <property type="match status" value="1"/>
</dbReference>
<feature type="binding site" evidence="3">
    <location>
        <position position="82"/>
    </location>
    <ligand>
        <name>shikimate</name>
        <dbReference type="ChEBI" id="CHEBI:36208"/>
    </ligand>
</feature>
<comment type="pathway">
    <text evidence="1 3">Metabolic intermediate biosynthesis; chorismate biosynthesis; chorismate from D-erythrose 4-phosphate and phosphoenolpyruvate: step 4/7.</text>
</comment>